<dbReference type="PROSITE" id="PS51257">
    <property type="entry name" value="PROKAR_LIPOPROTEIN"/>
    <property type="match status" value="1"/>
</dbReference>
<dbReference type="AlphaFoldDB" id="A0A7Z0QP84"/>
<dbReference type="Proteomes" id="UP000589896">
    <property type="component" value="Unassembled WGS sequence"/>
</dbReference>
<comment type="caution">
    <text evidence="1">The sequence shown here is derived from an EMBL/GenBank/DDBJ whole genome shotgun (WGS) entry which is preliminary data.</text>
</comment>
<evidence type="ECO:0000313" key="2">
    <source>
        <dbReference type="Proteomes" id="UP000589896"/>
    </source>
</evidence>
<gene>
    <name evidence="1" type="ORF">H0E82_05735</name>
</gene>
<sequence length="174" mass="17675">MAALLKTRTATVATLVVLVIGCGQKDVDGQHAAESPESLPRVTLERVGEASAPVAEGGDCSLDTINGQPVAAVTLGAGDEALFVGWVGDPQGQVPSDARLILTGDGGMYAAPVRTGRDRPDVVDALNKPGLAQSGFGVATTLAVEPGTYRVAIAMDSSDAVQCQFDVSLTLAAQ</sequence>
<accession>A0A7Z0QP84</accession>
<protein>
    <recommendedName>
        <fullName evidence="3">Lipoprotein</fullName>
    </recommendedName>
</protein>
<proteinExistence type="predicted"/>
<name>A0A7Z0QP84_9GAMM</name>
<keyword evidence="2" id="KW-1185">Reference proteome</keyword>
<evidence type="ECO:0008006" key="3">
    <source>
        <dbReference type="Google" id="ProtNLM"/>
    </source>
</evidence>
<reference evidence="1 2" key="1">
    <citation type="submission" date="2020-07" db="EMBL/GenBank/DDBJ databases">
        <title>isolation of Luteimonas sp. SJ-16.</title>
        <authorList>
            <person name="Huang X.-X."/>
            <person name="Xu L."/>
            <person name="Sun J.-Q."/>
        </authorList>
    </citation>
    <scope>NUCLEOTIDE SEQUENCE [LARGE SCALE GENOMIC DNA]</scope>
    <source>
        <strain evidence="1 2">SJ-16</strain>
    </source>
</reference>
<organism evidence="1 2">
    <name type="scientific">Luteimonas deserti</name>
    <dbReference type="NCBI Taxonomy" id="2752306"/>
    <lineage>
        <taxon>Bacteria</taxon>
        <taxon>Pseudomonadati</taxon>
        <taxon>Pseudomonadota</taxon>
        <taxon>Gammaproteobacteria</taxon>
        <taxon>Lysobacterales</taxon>
        <taxon>Lysobacteraceae</taxon>
        <taxon>Luteimonas</taxon>
    </lineage>
</organism>
<dbReference type="EMBL" id="JACCJZ010000013">
    <property type="protein sequence ID" value="NYZ62261.1"/>
    <property type="molecule type" value="Genomic_DNA"/>
</dbReference>
<evidence type="ECO:0000313" key="1">
    <source>
        <dbReference type="EMBL" id="NYZ62261.1"/>
    </source>
</evidence>
<dbReference type="RefSeq" id="WP_180544488.1">
    <property type="nucleotide sequence ID" value="NZ_JACCJZ010000013.1"/>
</dbReference>